<dbReference type="CDD" id="cd00198">
    <property type="entry name" value="vWFA"/>
    <property type="match status" value="1"/>
</dbReference>
<dbReference type="InterPro" id="IPR002035">
    <property type="entry name" value="VWF_A"/>
</dbReference>
<organism evidence="2 3">
    <name type="scientific">Actinomycetospora termitidis</name>
    <dbReference type="NCBI Taxonomy" id="3053470"/>
    <lineage>
        <taxon>Bacteria</taxon>
        <taxon>Bacillati</taxon>
        <taxon>Actinomycetota</taxon>
        <taxon>Actinomycetes</taxon>
        <taxon>Pseudonocardiales</taxon>
        <taxon>Pseudonocardiaceae</taxon>
        <taxon>Actinomycetospora</taxon>
    </lineage>
</organism>
<proteinExistence type="predicted"/>
<name>A0ABT7ME25_9PSEU</name>
<feature type="domain" description="VWFA" evidence="1">
    <location>
        <begin position="67"/>
        <end position="242"/>
    </location>
</feature>
<dbReference type="SMART" id="SM00327">
    <property type="entry name" value="VWA"/>
    <property type="match status" value="1"/>
</dbReference>
<dbReference type="Proteomes" id="UP001231924">
    <property type="component" value="Unassembled WGS sequence"/>
</dbReference>
<dbReference type="InterPro" id="IPR036465">
    <property type="entry name" value="vWFA_dom_sf"/>
</dbReference>
<dbReference type="Gene3D" id="3.40.50.410">
    <property type="entry name" value="von Willebrand factor, type A domain"/>
    <property type="match status" value="1"/>
</dbReference>
<dbReference type="PROSITE" id="PS50234">
    <property type="entry name" value="VWFA"/>
    <property type="match status" value="1"/>
</dbReference>
<accession>A0ABT7ME25</accession>
<evidence type="ECO:0000313" key="2">
    <source>
        <dbReference type="EMBL" id="MDL5158918.1"/>
    </source>
</evidence>
<dbReference type="Gene3D" id="2.60.40.3670">
    <property type="match status" value="1"/>
</dbReference>
<evidence type="ECO:0000313" key="3">
    <source>
        <dbReference type="Proteomes" id="UP001231924"/>
    </source>
</evidence>
<protein>
    <submittedName>
        <fullName evidence="2">VWA domain-containing protein</fullName>
    </submittedName>
</protein>
<gene>
    <name evidence="2" type="ORF">QRT03_23320</name>
</gene>
<evidence type="ECO:0000259" key="1">
    <source>
        <dbReference type="PROSITE" id="PS50234"/>
    </source>
</evidence>
<reference evidence="2 3" key="1">
    <citation type="submission" date="2023-06" db="EMBL/GenBank/DDBJ databases">
        <title>Actinomycetospora Odt1-22.</title>
        <authorList>
            <person name="Supong K."/>
        </authorList>
    </citation>
    <scope>NUCLEOTIDE SEQUENCE [LARGE SCALE GENOMIC DNA]</scope>
    <source>
        <strain evidence="2 3">Odt1-22</strain>
    </source>
</reference>
<comment type="caution">
    <text evidence="2">The sequence shown here is derived from an EMBL/GenBank/DDBJ whole genome shotgun (WGS) entry which is preliminary data.</text>
</comment>
<dbReference type="SUPFAM" id="SSF53300">
    <property type="entry name" value="vWA-like"/>
    <property type="match status" value="1"/>
</dbReference>
<dbReference type="Pfam" id="PF13768">
    <property type="entry name" value="VWA_3"/>
    <property type="match status" value="1"/>
</dbReference>
<dbReference type="RefSeq" id="WP_286055480.1">
    <property type="nucleotide sequence ID" value="NZ_JASVWF010000006.1"/>
</dbReference>
<dbReference type="EMBL" id="JASVWF010000006">
    <property type="protein sequence ID" value="MDL5158918.1"/>
    <property type="molecule type" value="Genomic_DNA"/>
</dbReference>
<sequence>MTTPSPTPAAAPSPTVVEQEAADRLVLRGRVHQTLHLARDAEEVHAIVSVDAEGAGTAVPDDTPEAAEVIVIDTSTSTTHPAGTDRAIAEAATAAVREMRDGVHFAVLAGTDVVRRVWPTDGGLVPADATSRAQAISALEVTKVGGGTRIGRWLRAAGELLADHPGAIRHTILLTDGRNEHEERATLDLAIEDTKDVMNCDCRGVGDLWRFDELHAVSSAMHGTTRRVADASGLAEDFREMMAASMAKEVPEVALRLWTPVGARVRLVSQSAPEAVDLTARRTDVDEQVGLYPTGAWGGEQRDFHLAIDVPSGHPGQTRHAARVDFVRIWPDDSTTTLDQQFLRRLPTGGEDGKDQAWITATWTDDPDIDTGRAEQVQRAETENRIAEKIRAAMSAVGRGPAAEAEAEDLLRVAREWAVGIGQDELVRQIDELFDPETDTYRPGGPSRAQALDLEIITTWRPVQTRDTEG</sequence>
<keyword evidence="3" id="KW-1185">Reference proteome</keyword>